<feature type="transmembrane region" description="Helical" evidence="1">
    <location>
        <begin position="216"/>
        <end position="239"/>
    </location>
</feature>
<evidence type="ECO:0000313" key="3">
    <source>
        <dbReference type="Proteomes" id="UP000233469"/>
    </source>
</evidence>
<name>A0A2N1MD82_9GLOM</name>
<dbReference type="EMBL" id="LLXL01002968">
    <property type="protein sequence ID" value="PKK59607.1"/>
    <property type="molecule type" value="Genomic_DNA"/>
</dbReference>
<sequence length="289" mass="34661">MNHTEAFFSEQSSEQTDDEQTKFVLRILNGRVWKSKFMSKTNKNSDELSKENNKIIECDDVDKHLNVHSFNLYMDAVPTLFQKAITNDLHRVQKSTVSTENLIKWDMNINHIEINLAVFKKHNTEWNLVISRRIDNHHYKYKYSAITKINYIPTTPTITFVIPYINFVNYSNDYNWLLELIRPQPSSFTETINRNIYKTWNGEALINFKWNNYGKYYYAIIWILFMTLLGCFTAAAMTPQQYINEEVRQQLFITSIILGFIHLIFEICQFFYNIIKWYYNFWNIFGKYV</sequence>
<proteinExistence type="predicted"/>
<reference evidence="2 3" key="2">
    <citation type="submission" date="2017-10" db="EMBL/GenBank/DDBJ databases">
        <title>Extensive intraspecific genome diversity in a model arbuscular mycorrhizal fungus.</title>
        <authorList>
            <person name="Chen E.C.H."/>
            <person name="Morin E."/>
            <person name="Baudet D."/>
            <person name="Noel J."/>
            <person name="Ndikumana S."/>
            <person name="Charron P."/>
            <person name="St-Onge C."/>
            <person name="Giorgi J."/>
            <person name="Grigoriev I.V."/>
            <person name="Roux C."/>
            <person name="Martin F.M."/>
            <person name="Corradi N."/>
        </authorList>
    </citation>
    <scope>NUCLEOTIDE SEQUENCE [LARGE SCALE GENOMIC DNA]</scope>
    <source>
        <strain evidence="2 3">C2</strain>
    </source>
</reference>
<comment type="caution">
    <text evidence="2">The sequence shown here is derived from an EMBL/GenBank/DDBJ whole genome shotgun (WGS) entry which is preliminary data.</text>
</comment>
<organism evidence="2 3">
    <name type="scientific">Rhizophagus irregularis</name>
    <dbReference type="NCBI Taxonomy" id="588596"/>
    <lineage>
        <taxon>Eukaryota</taxon>
        <taxon>Fungi</taxon>
        <taxon>Fungi incertae sedis</taxon>
        <taxon>Mucoromycota</taxon>
        <taxon>Glomeromycotina</taxon>
        <taxon>Glomeromycetes</taxon>
        <taxon>Glomerales</taxon>
        <taxon>Glomeraceae</taxon>
        <taxon>Rhizophagus</taxon>
    </lineage>
</organism>
<keyword evidence="1" id="KW-1133">Transmembrane helix</keyword>
<dbReference type="Proteomes" id="UP000233469">
    <property type="component" value="Unassembled WGS sequence"/>
</dbReference>
<evidence type="ECO:0000313" key="2">
    <source>
        <dbReference type="EMBL" id="PKK59607.1"/>
    </source>
</evidence>
<accession>A0A2N1MD82</accession>
<feature type="transmembrane region" description="Helical" evidence="1">
    <location>
        <begin position="251"/>
        <end position="272"/>
    </location>
</feature>
<evidence type="ECO:0000256" key="1">
    <source>
        <dbReference type="SAM" id="Phobius"/>
    </source>
</evidence>
<reference evidence="2 3" key="1">
    <citation type="submission" date="2016-04" db="EMBL/GenBank/DDBJ databases">
        <title>Genome analyses suggest a sexual origin of heterokaryosis in a supposedly ancient asexual fungus.</title>
        <authorList>
            <person name="Ropars J."/>
            <person name="Sedzielewska K."/>
            <person name="Noel J."/>
            <person name="Charron P."/>
            <person name="Farinelli L."/>
            <person name="Marton T."/>
            <person name="Kruger M."/>
            <person name="Pelin A."/>
            <person name="Brachmann A."/>
            <person name="Corradi N."/>
        </authorList>
    </citation>
    <scope>NUCLEOTIDE SEQUENCE [LARGE SCALE GENOMIC DNA]</scope>
    <source>
        <strain evidence="2 3">C2</strain>
    </source>
</reference>
<dbReference type="VEuPathDB" id="FungiDB:RhiirA1_482169"/>
<gene>
    <name evidence="2" type="ORF">RhiirC2_794602</name>
</gene>
<protein>
    <submittedName>
        <fullName evidence="2">Uncharacterized protein</fullName>
    </submittedName>
</protein>
<keyword evidence="1" id="KW-0812">Transmembrane</keyword>
<keyword evidence="1" id="KW-0472">Membrane</keyword>
<dbReference type="AlphaFoldDB" id="A0A2N1MD82"/>